<evidence type="ECO:0000313" key="1">
    <source>
        <dbReference type="EMBL" id="AIX12539.1"/>
    </source>
</evidence>
<dbReference type="Proteomes" id="UP000032686">
    <property type="component" value="Segment"/>
</dbReference>
<dbReference type="OrthoDB" id="24427at10239"/>
<keyword evidence="2" id="KW-1185">Reference proteome</keyword>
<dbReference type="RefSeq" id="YP_009147693.1">
    <property type="nucleotide sequence ID" value="NC_027341.1"/>
</dbReference>
<reference evidence="1 2" key="1">
    <citation type="journal article" date="2015" name="Appl. Environ. Microbiol.">
        <title>Lactococcal 949 group phages recognize a carbohydrate receptor on the host cell surface.</title>
        <authorList>
            <person name="Mahony J."/>
            <person name="Randazzo W."/>
            <person name="Neve H."/>
            <person name="Settanni L."/>
            <person name="van Sinderen D."/>
        </authorList>
    </citation>
    <scope>NUCLEOTIDE SEQUENCE [LARGE SCALE GENOMIC DNA]</scope>
    <source>
        <strain evidence="1">WRP3</strain>
    </source>
</reference>
<gene>
    <name evidence="1" type="ORF">WRP3_036</name>
</gene>
<accession>A0A0D3MSR3</accession>
<proteinExistence type="predicted"/>
<protein>
    <submittedName>
        <fullName evidence="1">Uncharacterized protein</fullName>
    </submittedName>
</protein>
<sequence>MKNTTKKIISALAILAIGIGLGFAIPKGQTAQEKAFNSEITSLRHESKRIASLDHYKELPGIYQEKQIKKLDRFVKENKNLTANELYTVQGLTYENADAYQEFYLTEH</sequence>
<evidence type="ECO:0000313" key="2">
    <source>
        <dbReference type="Proteomes" id="UP000032686"/>
    </source>
</evidence>
<name>A0A0D3MSR3_9CAUD</name>
<dbReference type="EMBL" id="KM677185">
    <property type="protein sequence ID" value="AIX12539.1"/>
    <property type="molecule type" value="Genomic_DNA"/>
</dbReference>
<organism evidence="1 2">
    <name type="scientific">Lactococcus phage WRP3</name>
    <dbReference type="NCBI Taxonomy" id="1560313"/>
    <lineage>
        <taxon>Viruses</taxon>
        <taxon>Duplodnaviria</taxon>
        <taxon>Heunggongvirae</taxon>
        <taxon>Uroviricota</taxon>
        <taxon>Caudoviricetes</taxon>
        <taxon>Audreyjarvisvirus</taxon>
        <taxon>Audreyjarvisvirus WRP3</taxon>
    </lineage>
</organism>
<dbReference type="GeneID" id="24722302"/>
<dbReference type="KEGG" id="vg:24722302"/>